<name>A0ABU6PUK8_9BACL</name>
<dbReference type="PANTHER" id="PTHR42939:SF1">
    <property type="entry name" value="ABC TRANSPORTER ATP-BINDING PROTEIN ALBC-RELATED"/>
    <property type="match status" value="1"/>
</dbReference>
<dbReference type="InterPro" id="IPR051782">
    <property type="entry name" value="ABC_Transporter_VariousFunc"/>
</dbReference>
<accession>A0ABU6PUK8</accession>
<dbReference type="PROSITE" id="PS00211">
    <property type="entry name" value="ABC_TRANSPORTER_1"/>
    <property type="match status" value="1"/>
</dbReference>
<dbReference type="InterPro" id="IPR003439">
    <property type="entry name" value="ABC_transporter-like_ATP-bd"/>
</dbReference>
<evidence type="ECO:0000256" key="3">
    <source>
        <dbReference type="ARBA" id="ARBA00022840"/>
    </source>
</evidence>
<proteinExistence type="predicted"/>
<dbReference type="SUPFAM" id="SSF52540">
    <property type="entry name" value="P-loop containing nucleoside triphosphate hydrolases"/>
    <property type="match status" value="1"/>
</dbReference>
<evidence type="ECO:0000256" key="1">
    <source>
        <dbReference type="ARBA" id="ARBA00022448"/>
    </source>
</evidence>
<dbReference type="InterPro" id="IPR027417">
    <property type="entry name" value="P-loop_NTPase"/>
</dbReference>
<dbReference type="GO" id="GO:0005524">
    <property type="term" value="F:ATP binding"/>
    <property type="evidence" value="ECO:0007669"/>
    <property type="project" value="UniProtKB-KW"/>
</dbReference>
<organism evidence="5 6">
    <name type="scientific">Paenibacillus chibensis</name>
    <dbReference type="NCBI Taxonomy" id="59846"/>
    <lineage>
        <taxon>Bacteria</taxon>
        <taxon>Bacillati</taxon>
        <taxon>Bacillota</taxon>
        <taxon>Bacilli</taxon>
        <taxon>Bacillales</taxon>
        <taxon>Paenibacillaceae</taxon>
        <taxon>Paenibacillus</taxon>
    </lineage>
</organism>
<dbReference type="Gene3D" id="3.40.50.300">
    <property type="entry name" value="P-loop containing nucleotide triphosphate hydrolases"/>
    <property type="match status" value="1"/>
</dbReference>
<sequence>MDKVRVSVTGVSKTIKNQAVVSDISFALSEGSILACCGGNGAGKSTLLRMLAGITRPSSGEIAVNGMRWSENRIAYARQIGYMPDDYLFHHGLTAREMLSFWAALRKVPKSRVSEVLSRVGLEEQANKKVDTFSKGMRQRVLFAQALIGQPVLLLMDEPTNGLDPFWTQEFVKQLKQLREEGCSIIFSTHQLDVAEEAADQVIFMNNGINVGSGSVESFKHRYHSLYAAFHGSLGIESGIPTSSMI</sequence>
<protein>
    <submittedName>
        <fullName evidence="5">ABC transporter ATP-binding protein</fullName>
    </submittedName>
</protein>
<keyword evidence="6" id="KW-1185">Reference proteome</keyword>
<dbReference type="CDD" id="cd03230">
    <property type="entry name" value="ABC_DR_subfamily_A"/>
    <property type="match status" value="1"/>
</dbReference>
<dbReference type="PANTHER" id="PTHR42939">
    <property type="entry name" value="ABC TRANSPORTER ATP-BINDING PROTEIN ALBC-RELATED"/>
    <property type="match status" value="1"/>
</dbReference>
<keyword evidence="3 5" id="KW-0067">ATP-binding</keyword>
<evidence type="ECO:0000256" key="2">
    <source>
        <dbReference type="ARBA" id="ARBA00022741"/>
    </source>
</evidence>
<dbReference type="EMBL" id="JARTLD010000030">
    <property type="protein sequence ID" value="MED5018042.1"/>
    <property type="molecule type" value="Genomic_DNA"/>
</dbReference>
<gene>
    <name evidence="5" type="ORF">P9847_12090</name>
</gene>
<keyword evidence="2" id="KW-0547">Nucleotide-binding</keyword>
<reference evidence="5 6" key="1">
    <citation type="submission" date="2023-03" db="EMBL/GenBank/DDBJ databases">
        <title>Bacillus Genome Sequencing.</title>
        <authorList>
            <person name="Dunlap C."/>
        </authorList>
    </citation>
    <scope>NUCLEOTIDE SEQUENCE [LARGE SCALE GENOMIC DNA]</scope>
    <source>
        <strain evidence="5 6">NRS-52</strain>
    </source>
</reference>
<dbReference type="Proteomes" id="UP001343257">
    <property type="component" value="Unassembled WGS sequence"/>
</dbReference>
<dbReference type="PROSITE" id="PS50893">
    <property type="entry name" value="ABC_TRANSPORTER_2"/>
    <property type="match status" value="1"/>
</dbReference>
<comment type="caution">
    <text evidence="5">The sequence shown here is derived from an EMBL/GenBank/DDBJ whole genome shotgun (WGS) entry which is preliminary data.</text>
</comment>
<evidence type="ECO:0000259" key="4">
    <source>
        <dbReference type="PROSITE" id="PS50893"/>
    </source>
</evidence>
<dbReference type="InterPro" id="IPR003593">
    <property type="entry name" value="AAA+_ATPase"/>
</dbReference>
<dbReference type="RefSeq" id="WP_328278126.1">
    <property type="nucleotide sequence ID" value="NZ_JARTLD010000030.1"/>
</dbReference>
<evidence type="ECO:0000313" key="5">
    <source>
        <dbReference type="EMBL" id="MED5018042.1"/>
    </source>
</evidence>
<dbReference type="InterPro" id="IPR017871">
    <property type="entry name" value="ABC_transporter-like_CS"/>
</dbReference>
<evidence type="ECO:0000313" key="6">
    <source>
        <dbReference type="Proteomes" id="UP001343257"/>
    </source>
</evidence>
<keyword evidence="1" id="KW-0813">Transport</keyword>
<dbReference type="Pfam" id="PF00005">
    <property type="entry name" value="ABC_tran"/>
    <property type="match status" value="1"/>
</dbReference>
<feature type="domain" description="ABC transporter" evidence="4">
    <location>
        <begin position="6"/>
        <end position="232"/>
    </location>
</feature>
<dbReference type="SMART" id="SM00382">
    <property type="entry name" value="AAA"/>
    <property type="match status" value="1"/>
</dbReference>